<keyword evidence="1" id="KW-0812">Transmembrane</keyword>
<dbReference type="RefSeq" id="WP_187755160.1">
    <property type="nucleotide sequence ID" value="NZ_JABURY010000012.1"/>
</dbReference>
<keyword evidence="3" id="KW-1185">Reference proteome</keyword>
<evidence type="ECO:0000313" key="3">
    <source>
        <dbReference type="Proteomes" id="UP000651208"/>
    </source>
</evidence>
<sequence>MRIEWCIVILLALYGFIMFLLYFMIPTANKKIIPFTKKLLKELLHSMLNGLNSPHKRIGFVFLIIGIVIFLVSVININWSASKVIHDSIFSFGSRYYFNFGVFLGFYISILGLFMSFFYDFTIKKIIKWIFKVRNNY</sequence>
<accession>A0ABR7QXC5</accession>
<feature type="transmembrane region" description="Helical" evidence="1">
    <location>
        <begin position="97"/>
        <end position="119"/>
    </location>
</feature>
<proteinExistence type="predicted"/>
<feature type="transmembrane region" description="Helical" evidence="1">
    <location>
        <begin position="6"/>
        <end position="25"/>
    </location>
</feature>
<feature type="transmembrane region" description="Helical" evidence="1">
    <location>
        <begin position="58"/>
        <end position="77"/>
    </location>
</feature>
<reference evidence="2 3" key="1">
    <citation type="submission" date="2020-06" db="EMBL/GenBank/DDBJ databases">
        <title>Frischella cerana isolated from Apis cerana gut homogenate.</title>
        <authorList>
            <person name="Wolter L.A."/>
            <person name="Suenami S."/>
            <person name="Miyazaki R."/>
        </authorList>
    </citation>
    <scope>NUCLEOTIDE SEQUENCE [LARGE SCALE GENOMIC DNA]</scope>
    <source>
        <strain evidence="2 3">Ac13</strain>
    </source>
</reference>
<evidence type="ECO:0000256" key="1">
    <source>
        <dbReference type="SAM" id="Phobius"/>
    </source>
</evidence>
<keyword evidence="1" id="KW-1133">Transmembrane helix</keyword>
<organism evidence="2 3">
    <name type="scientific">Frischella japonica</name>
    <dbReference type="NCBI Taxonomy" id="2741544"/>
    <lineage>
        <taxon>Bacteria</taxon>
        <taxon>Pseudomonadati</taxon>
        <taxon>Pseudomonadota</taxon>
        <taxon>Gammaproteobacteria</taxon>
        <taxon>Orbales</taxon>
        <taxon>Orbaceae</taxon>
        <taxon>Frischella</taxon>
    </lineage>
</organism>
<protein>
    <submittedName>
        <fullName evidence="2">Uncharacterized protein</fullName>
    </submittedName>
</protein>
<gene>
    <name evidence="2" type="ORF">FcAc13_05235</name>
</gene>
<name>A0ABR7QXC5_9GAMM</name>
<dbReference type="Proteomes" id="UP000651208">
    <property type="component" value="Unassembled WGS sequence"/>
</dbReference>
<dbReference type="EMBL" id="JABURY010000012">
    <property type="protein sequence ID" value="MBC9130711.1"/>
    <property type="molecule type" value="Genomic_DNA"/>
</dbReference>
<evidence type="ECO:0000313" key="2">
    <source>
        <dbReference type="EMBL" id="MBC9130711.1"/>
    </source>
</evidence>
<keyword evidence="1" id="KW-0472">Membrane</keyword>
<comment type="caution">
    <text evidence="2">The sequence shown here is derived from an EMBL/GenBank/DDBJ whole genome shotgun (WGS) entry which is preliminary data.</text>
</comment>